<dbReference type="Proteomes" id="UP000192569">
    <property type="component" value="Chromosome I"/>
</dbReference>
<reference evidence="1 2" key="1">
    <citation type="submission" date="2017-04" db="EMBL/GenBank/DDBJ databases">
        <authorList>
            <person name="Afonso C.L."/>
            <person name="Miller P.J."/>
            <person name="Scott M.A."/>
            <person name="Spackman E."/>
            <person name="Goraichik I."/>
            <person name="Dimitrov K.M."/>
            <person name="Suarez D.L."/>
            <person name="Swayne D.E."/>
        </authorList>
    </citation>
    <scope>NUCLEOTIDE SEQUENCE [LARGE SCALE GENOMIC DNA]</scope>
    <source>
        <strain evidence="1 2">ToBE</strain>
    </source>
</reference>
<accession>A0A1W1VTT2</accession>
<sequence>MSYYLEMRSKYGFSDGELVPAEAEVVRSILVEAINAYLGPDSKVEAYEYDRPGMHNPCLIMYRDKKTGEDVPEPEGVEEFALAFEEDALGACYEVKAFRLPGCEDVIRKFVAAYLTQAGTMKLKESGDVGGTRNFG</sequence>
<dbReference type="AlphaFoldDB" id="A0A1W1VTT2"/>
<evidence type="ECO:0000313" key="2">
    <source>
        <dbReference type="Proteomes" id="UP000192569"/>
    </source>
</evidence>
<protein>
    <submittedName>
        <fullName evidence="1">Uncharacterized protein</fullName>
    </submittedName>
</protein>
<gene>
    <name evidence="1" type="ORF">SAMN00808754_1646</name>
</gene>
<evidence type="ECO:0000313" key="1">
    <source>
        <dbReference type="EMBL" id="SMB96775.1"/>
    </source>
</evidence>
<dbReference type="STRING" id="698762.SAMN00808754_1646"/>
<dbReference type="RefSeq" id="WP_084665258.1">
    <property type="nucleotide sequence ID" value="NZ_LT838272.1"/>
</dbReference>
<organism evidence="1 2">
    <name type="scientific">Thermanaeromonas toyohensis ToBE</name>
    <dbReference type="NCBI Taxonomy" id="698762"/>
    <lineage>
        <taxon>Bacteria</taxon>
        <taxon>Bacillati</taxon>
        <taxon>Bacillota</taxon>
        <taxon>Clostridia</taxon>
        <taxon>Neomoorellales</taxon>
        <taxon>Neomoorellaceae</taxon>
        <taxon>Thermanaeromonas</taxon>
    </lineage>
</organism>
<dbReference type="EMBL" id="LT838272">
    <property type="protein sequence ID" value="SMB96775.1"/>
    <property type="molecule type" value="Genomic_DNA"/>
</dbReference>
<proteinExistence type="predicted"/>
<name>A0A1W1VTT2_9FIRM</name>
<keyword evidence="2" id="KW-1185">Reference proteome</keyword>